<evidence type="ECO:0000313" key="3">
    <source>
        <dbReference type="Proteomes" id="UP000298652"/>
    </source>
</evidence>
<dbReference type="AlphaFoldDB" id="A0A4U6V7L1"/>
<feature type="compositionally biased region" description="Basic residues" evidence="1">
    <location>
        <begin position="50"/>
        <end position="59"/>
    </location>
</feature>
<feature type="region of interest" description="Disordered" evidence="1">
    <location>
        <begin position="126"/>
        <end position="166"/>
    </location>
</feature>
<dbReference type="Proteomes" id="UP000298652">
    <property type="component" value="Chromosome 3"/>
</dbReference>
<feature type="compositionally biased region" description="Gly residues" evidence="1">
    <location>
        <begin position="126"/>
        <end position="137"/>
    </location>
</feature>
<proteinExistence type="predicted"/>
<name>A0A4U6V7L1_SETVI</name>
<dbReference type="Gramene" id="TKW25168">
    <property type="protein sequence ID" value="TKW25168"/>
    <property type="gene ID" value="SEVIR_3G098300v2"/>
</dbReference>
<organism evidence="2 3">
    <name type="scientific">Setaria viridis</name>
    <name type="common">Green bristlegrass</name>
    <name type="synonym">Setaria italica subsp. viridis</name>
    <dbReference type="NCBI Taxonomy" id="4556"/>
    <lineage>
        <taxon>Eukaryota</taxon>
        <taxon>Viridiplantae</taxon>
        <taxon>Streptophyta</taxon>
        <taxon>Embryophyta</taxon>
        <taxon>Tracheophyta</taxon>
        <taxon>Spermatophyta</taxon>
        <taxon>Magnoliopsida</taxon>
        <taxon>Liliopsida</taxon>
        <taxon>Poales</taxon>
        <taxon>Poaceae</taxon>
        <taxon>PACMAD clade</taxon>
        <taxon>Panicoideae</taxon>
        <taxon>Panicodae</taxon>
        <taxon>Paniceae</taxon>
        <taxon>Cenchrinae</taxon>
        <taxon>Setaria</taxon>
    </lineage>
</organism>
<keyword evidence="3" id="KW-1185">Reference proteome</keyword>
<evidence type="ECO:0000256" key="1">
    <source>
        <dbReference type="SAM" id="MobiDB-lite"/>
    </source>
</evidence>
<protein>
    <submittedName>
        <fullName evidence="2">Uncharacterized protein</fullName>
    </submittedName>
</protein>
<reference evidence="2" key="1">
    <citation type="submission" date="2019-03" db="EMBL/GenBank/DDBJ databases">
        <title>WGS assembly of Setaria viridis.</title>
        <authorList>
            <person name="Huang P."/>
            <person name="Jenkins J."/>
            <person name="Grimwood J."/>
            <person name="Barry K."/>
            <person name="Healey A."/>
            <person name="Mamidi S."/>
            <person name="Sreedasyam A."/>
            <person name="Shu S."/>
            <person name="Feldman M."/>
            <person name="Wu J."/>
            <person name="Yu Y."/>
            <person name="Chen C."/>
            <person name="Johnson J."/>
            <person name="Rokhsar D."/>
            <person name="Baxter I."/>
            <person name="Schmutz J."/>
            <person name="Brutnell T."/>
            <person name="Kellogg E."/>
        </authorList>
    </citation>
    <scope>NUCLEOTIDE SEQUENCE [LARGE SCALE GENOMIC DNA]</scope>
</reference>
<accession>A0A4U6V7L1</accession>
<dbReference type="EMBL" id="CM016554">
    <property type="protein sequence ID" value="TKW25168.1"/>
    <property type="molecule type" value="Genomic_DNA"/>
</dbReference>
<evidence type="ECO:0000313" key="2">
    <source>
        <dbReference type="EMBL" id="TKW25168.1"/>
    </source>
</evidence>
<gene>
    <name evidence="2" type="ORF">SEVIR_3G098300v2</name>
</gene>
<sequence length="221" mass="24427">MRRNPWHRAYVNPGCVDCRRAWLTADRRRFLSPRLSKKAAPPASALEQRGRRRAASSAIRLRRPRMTESAWDSVESGPHISDRTAYLGPVPRLARAPPRRRVPTAYFLPEADDIHGVPGCIGQRVGRGTGTQEGGTGLSISLPLPSNRSDEDRAMHGADAASPTPSCTTRFRVEISQPPVMMQAAGDSEGTRRQRRHVFVCCRHATPSSEVAEEKSNPEET</sequence>
<feature type="region of interest" description="Disordered" evidence="1">
    <location>
        <begin position="33"/>
        <end position="59"/>
    </location>
</feature>